<accession>A0A8J6Y4Q3</accession>
<organism evidence="8 9">
    <name type="scientific">Candidatus Sulfomarinibacter kjeldsenii</name>
    <dbReference type="NCBI Taxonomy" id="2885994"/>
    <lineage>
        <taxon>Bacteria</taxon>
        <taxon>Pseudomonadati</taxon>
        <taxon>Acidobacteriota</taxon>
        <taxon>Thermoanaerobaculia</taxon>
        <taxon>Thermoanaerobaculales</taxon>
        <taxon>Candidatus Sulfomarinibacteraceae</taxon>
        <taxon>Candidatus Sulfomarinibacter</taxon>
    </lineage>
</organism>
<feature type="modified residue" description="4-aspartylphosphate" evidence="4">
    <location>
        <position position="318"/>
    </location>
</feature>
<dbReference type="Gene3D" id="3.40.50.2300">
    <property type="match status" value="2"/>
</dbReference>
<evidence type="ECO:0000256" key="1">
    <source>
        <dbReference type="ARBA" id="ARBA00012528"/>
    </source>
</evidence>
<dbReference type="Pfam" id="PF00990">
    <property type="entry name" value="GGDEF"/>
    <property type="match status" value="1"/>
</dbReference>
<dbReference type="GO" id="GO:0052621">
    <property type="term" value="F:diguanylate cyclase activity"/>
    <property type="evidence" value="ECO:0007669"/>
    <property type="project" value="UniProtKB-EC"/>
</dbReference>
<reference evidence="8 9" key="1">
    <citation type="submission" date="2020-08" db="EMBL/GenBank/DDBJ databases">
        <title>Acidobacteriota in marine sediments use diverse sulfur dissimilation pathways.</title>
        <authorList>
            <person name="Wasmund K."/>
        </authorList>
    </citation>
    <scope>NUCLEOTIDE SEQUENCE [LARGE SCALE GENOMIC DNA]</scope>
    <source>
        <strain evidence="8">MAG AM3-A</strain>
    </source>
</reference>
<dbReference type="Pfam" id="PF00072">
    <property type="entry name" value="Response_reg"/>
    <property type="match status" value="1"/>
</dbReference>
<feature type="domain" description="Response regulatory" evidence="5">
    <location>
        <begin position="144"/>
        <end position="261"/>
    </location>
</feature>
<proteinExistence type="predicted"/>
<evidence type="ECO:0000256" key="3">
    <source>
        <dbReference type="PROSITE-ProRule" id="PRU00110"/>
    </source>
</evidence>
<feature type="domain" description="Response regulatory" evidence="5">
    <location>
        <begin position="269"/>
        <end position="385"/>
    </location>
</feature>
<protein>
    <recommendedName>
        <fullName evidence="1">diguanylate cyclase</fullName>
        <ecNumber evidence="1">2.7.7.65</ecNumber>
    </recommendedName>
</protein>
<dbReference type="InterPro" id="IPR029787">
    <property type="entry name" value="Nucleotide_cyclase"/>
</dbReference>
<dbReference type="AlphaFoldDB" id="A0A8J6Y4Q3"/>
<gene>
    <name evidence="8" type="ORF">IFJ97_06160</name>
</gene>
<evidence type="ECO:0000256" key="4">
    <source>
        <dbReference type="PROSITE-ProRule" id="PRU00169"/>
    </source>
</evidence>
<dbReference type="CDD" id="cd00156">
    <property type="entry name" value="REC"/>
    <property type="match status" value="1"/>
</dbReference>
<feature type="domain" description="GGDEF" evidence="6">
    <location>
        <begin position="425"/>
        <end position="557"/>
    </location>
</feature>
<dbReference type="SUPFAM" id="SSF55073">
    <property type="entry name" value="Nucleotide cyclase"/>
    <property type="match status" value="1"/>
</dbReference>
<dbReference type="SUPFAM" id="SSF47226">
    <property type="entry name" value="Histidine-containing phosphotransfer domain, HPT domain"/>
    <property type="match status" value="1"/>
</dbReference>
<dbReference type="SMART" id="SM00267">
    <property type="entry name" value="GGDEF"/>
    <property type="match status" value="1"/>
</dbReference>
<dbReference type="Proteomes" id="UP000598633">
    <property type="component" value="Unassembled WGS sequence"/>
</dbReference>
<sequence length="559" mass="61368">MEGERGSPVAADQLEKELERLRGGFLEKLPARLQALVEEWNSQQGDGWSQDGARALHRSVHGLIGTAGSLGFAKMAKTARRLERKLVALLEGTQPPTPEVSAEVIEWFERMGEDATSEADEGFNLTSFENMAEWGTSLFEARNLIVVVEQEGPFASELALQLGHFGFELQMFKEIDEMVSGGVERRPAAVILDISSPDGELMGEEVATKVRDTLGEVVPLVLVSNRSDIEARLDAVRAGCSSYFIKPVNYSDVLETLDRLTRSEPEPFRILIVDDESDTADFHATCLESAGLETVTVTDPLDVMSQLVEFQPDVILMDVYMPGCTGLELATVIRQEEAFVGVPIVFLSRETDRMKQIAALGEGGDDFFTKPVAPDQLVPAVSARAQRGRTLRLFMEKDGLTGLFRHSRIIEQLEVAVRRADRQHGTLAVAMLDIDGFKGVNDEHGHLVGDQVLKALAYLLRQRLRMSDVLGRFGGDEYVVVLPDTDGSAAMEKMDDIRRNFAAIDHETSQGSFSVTLSCGVGEYPAALTSHELIAAADEALYRAKRGGRNRVLLAGDED</sequence>
<evidence type="ECO:0000259" key="6">
    <source>
        <dbReference type="PROSITE" id="PS50887"/>
    </source>
</evidence>
<name>A0A8J6Y4Q3_9BACT</name>
<dbReference type="EC" id="2.7.7.65" evidence="1"/>
<dbReference type="InterPro" id="IPR001789">
    <property type="entry name" value="Sig_transdc_resp-reg_receiver"/>
</dbReference>
<dbReference type="Gene3D" id="1.20.120.160">
    <property type="entry name" value="HPT domain"/>
    <property type="match status" value="1"/>
</dbReference>
<dbReference type="PROSITE" id="PS50887">
    <property type="entry name" value="GGDEF"/>
    <property type="match status" value="1"/>
</dbReference>
<evidence type="ECO:0000313" key="8">
    <source>
        <dbReference type="EMBL" id="MBD3870928.1"/>
    </source>
</evidence>
<dbReference type="SMART" id="SM00448">
    <property type="entry name" value="REC"/>
    <property type="match status" value="2"/>
</dbReference>
<comment type="catalytic activity">
    <reaction evidence="2">
        <text>2 GTP = 3',3'-c-di-GMP + 2 diphosphate</text>
        <dbReference type="Rhea" id="RHEA:24898"/>
        <dbReference type="ChEBI" id="CHEBI:33019"/>
        <dbReference type="ChEBI" id="CHEBI:37565"/>
        <dbReference type="ChEBI" id="CHEBI:58805"/>
        <dbReference type="EC" id="2.7.7.65"/>
    </reaction>
</comment>
<dbReference type="PROSITE" id="PS50110">
    <property type="entry name" value="RESPONSE_REGULATORY"/>
    <property type="match status" value="2"/>
</dbReference>
<dbReference type="Pfam" id="PF01627">
    <property type="entry name" value="Hpt"/>
    <property type="match status" value="1"/>
</dbReference>
<dbReference type="PROSITE" id="PS50894">
    <property type="entry name" value="HPT"/>
    <property type="match status" value="1"/>
</dbReference>
<dbReference type="InterPro" id="IPR008207">
    <property type="entry name" value="Sig_transdc_His_kin_Hpt_dom"/>
</dbReference>
<evidence type="ECO:0000256" key="2">
    <source>
        <dbReference type="ARBA" id="ARBA00034247"/>
    </source>
</evidence>
<feature type="domain" description="HPt" evidence="7">
    <location>
        <begin position="14"/>
        <end position="122"/>
    </location>
</feature>
<dbReference type="FunFam" id="3.30.70.270:FF:000001">
    <property type="entry name" value="Diguanylate cyclase domain protein"/>
    <property type="match status" value="1"/>
</dbReference>
<comment type="caution">
    <text evidence="8">The sequence shown here is derived from an EMBL/GenBank/DDBJ whole genome shotgun (WGS) entry which is preliminary data.</text>
</comment>
<dbReference type="InterPro" id="IPR011006">
    <property type="entry name" value="CheY-like_superfamily"/>
</dbReference>
<dbReference type="PANTHER" id="PTHR45138:SF9">
    <property type="entry name" value="DIGUANYLATE CYCLASE DGCM-RELATED"/>
    <property type="match status" value="1"/>
</dbReference>
<evidence type="ECO:0000259" key="5">
    <source>
        <dbReference type="PROSITE" id="PS50110"/>
    </source>
</evidence>
<dbReference type="GO" id="GO:0000160">
    <property type="term" value="P:phosphorelay signal transduction system"/>
    <property type="evidence" value="ECO:0007669"/>
    <property type="project" value="InterPro"/>
</dbReference>
<dbReference type="GO" id="GO:0004672">
    <property type="term" value="F:protein kinase activity"/>
    <property type="evidence" value="ECO:0007669"/>
    <property type="project" value="UniProtKB-ARBA"/>
</dbReference>
<dbReference type="PANTHER" id="PTHR45138">
    <property type="entry name" value="REGULATORY COMPONENTS OF SENSORY TRANSDUCTION SYSTEM"/>
    <property type="match status" value="1"/>
</dbReference>
<evidence type="ECO:0000259" key="7">
    <source>
        <dbReference type="PROSITE" id="PS50894"/>
    </source>
</evidence>
<keyword evidence="4" id="KW-0597">Phosphoprotein</keyword>
<dbReference type="EMBL" id="JACXWA010000105">
    <property type="protein sequence ID" value="MBD3870928.1"/>
    <property type="molecule type" value="Genomic_DNA"/>
</dbReference>
<dbReference type="NCBIfam" id="TIGR00254">
    <property type="entry name" value="GGDEF"/>
    <property type="match status" value="1"/>
</dbReference>
<dbReference type="InterPro" id="IPR036641">
    <property type="entry name" value="HPT_dom_sf"/>
</dbReference>
<dbReference type="CDD" id="cd01949">
    <property type="entry name" value="GGDEF"/>
    <property type="match status" value="1"/>
</dbReference>
<dbReference type="GO" id="GO:1902201">
    <property type="term" value="P:negative regulation of bacterial-type flagellum-dependent cell motility"/>
    <property type="evidence" value="ECO:0007669"/>
    <property type="project" value="TreeGrafter"/>
</dbReference>
<dbReference type="InterPro" id="IPR043128">
    <property type="entry name" value="Rev_trsase/Diguanyl_cyclase"/>
</dbReference>
<feature type="modified residue" description="4-aspartylphosphate" evidence="4">
    <location>
        <position position="193"/>
    </location>
</feature>
<dbReference type="SUPFAM" id="SSF52172">
    <property type="entry name" value="CheY-like"/>
    <property type="match status" value="2"/>
</dbReference>
<feature type="modified residue" description="Phosphohistidine" evidence="3">
    <location>
        <position position="61"/>
    </location>
</feature>
<dbReference type="InterPro" id="IPR000160">
    <property type="entry name" value="GGDEF_dom"/>
</dbReference>
<dbReference type="GO" id="GO:0043709">
    <property type="term" value="P:cell adhesion involved in single-species biofilm formation"/>
    <property type="evidence" value="ECO:0007669"/>
    <property type="project" value="TreeGrafter"/>
</dbReference>
<dbReference type="GO" id="GO:0005886">
    <property type="term" value="C:plasma membrane"/>
    <property type="evidence" value="ECO:0007669"/>
    <property type="project" value="TreeGrafter"/>
</dbReference>
<dbReference type="Gene3D" id="3.30.70.270">
    <property type="match status" value="1"/>
</dbReference>
<evidence type="ECO:0000313" key="9">
    <source>
        <dbReference type="Proteomes" id="UP000598633"/>
    </source>
</evidence>
<dbReference type="InterPro" id="IPR050469">
    <property type="entry name" value="Diguanylate_Cyclase"/>
</dbReference>